<feature type="transmembrane region" description="Helical" evidence="2">
    <location>
        <begin position="99"/>
        <end position="119"/>
    </location>
</feature>
<keyword evidence="2" id="KW-1133">Transmembrane helix</keyword>
<accession>A0A811K2F7</accession>
<evidence type="ECO:0000313" key="3">
    <source>
        <dbReference type="EMBL" id="CAD5210101.1"/>
    </source>
</evidence>
<dbReference type="EMBL" id="CAJFCW020000002">
    <property type="protein sequence ID" value="CAG9090680.1"/>
    <property type="molecule type" value="Genomic_DNA"/>
</dbReference>
<reference evidence="3" key="1">
    <citation type="submission" date="2020-09" db="EMBL/GenBank/DDBJ databases">
        <authorList>
            <person name="Kikuchi T."/>
        </authorList>
    </citation>
    <scope>NUCLEOTIDE SEQUENCE</scope>
    <source>
        <strain evidence="3">SH1</strain>
    </source>
</reference>
<feature type="region of interest" description="Disordered" evidence="1">
    <location>
        <begin position="64"/>
        <end position="92"/>
    </location>
</feature>
<dbReference type="AlphaFoldDB" id="A0A811K2F7"/>
<evidence type="ECO:0000256" key="1">
    <source>
        <dbReference type="SAM" id="MobiDB-lite"/>
    </source>
</evidence>
<keyword evidence="4" id="KW-1185">Reference proteome</keyword>
<keyword evidence="2" id="KW-0472">Membrane</keyword>
<gene>
    <name evidence="3" type="ORF">BOKJ2_LOCUS3019</name>
</gene>
<protein>
    <submittedName>
        <fullName evidence="3">Uncharacterized protein</fullName>
    </submittedName>
</protein>
<sequence length="120" mass="13580">MQKTRNWYKKPGAEESILIRLSSDLKDGRQFLLCFRVASDKLFWSPDKHSTRMNAYAKNVYQDQRPRIRPGIKKRDRPGKGNRAPAVTDQTPSFRNNGLVALGLALATLGLGTGITYLMK</sequence>
<organism evidence="3 4">
    <name type="scientific">Bursaphelenchus okinawaensis</name>
    <dbReference type="NCBI Taxonomy" id="465554"/>
    <lineage>
        <taxon>Eukaryota</taxon>
        <taxon>Metazoa</taxon>
        <taxon>Ecdysozoa</taxon>
        <taxon>Nematoda</taxon>
        <taxon>Chromadorea</taxon>
        <taxon>Rhabditida</taxon>
        <taxon>Tylenchina</taxon>
        <taxon>Tylenchomorpha</taxon>
        <taxon>Aphelenchoidea</taxon>
        <taxon>Aphelenchoididae</taxon>
        <taxon>Bursaphelenchus</taxon>
    </lineage>
</organism>
<keyword evidence="2" id="KW-0812">Transmembrane</keyword>
<name>A0A811K2F7_9BILA</name>
<proteinExistence type="predicted"/>
<feature type="compositionally biased region" description="Basic residues" evidence="1">
    <location>
        <begin position="67"/>
        <end position="77"/>
    </location>
</feature>
<dbReference type="Proteomes" id="UP000783686">
    <property type="component" value="Unassembled WGS sequence"/>
</dbReference>
<evidence type="ECO:0000256" key="2">
    <source>
        <dbReference type="SAM" id="Phobius"/>
    </source>
</evidence>
<dbReference type="EMBL" id="CAJFDH010000002">
    <property type="protein sequence ID" value="CAD5210101.1"/>
    <property type="molecule type" value="Genomic_DNA"/>
</dbReference>
<evidence type="ECO:0000313" key="4">
    <source>
        <dbReference type="Proteomes" id="UP000614601"/>
    </source>
</evidence>
<dbReference type="Proteomes" id="UP000614601">
    <property type="component" value="Unassembled WGS sequence"/>
</dbReference>
<comment type="caution">
    <text evidence="3">The sequence shown here is derived from an EMBL/GenBank/DDBJ whole genome shotgun (WGS) entry which is preliminary data.</text>
</comment>